<dbReference type="GO" id="GO:0005524">
    <property type="term" value="F:ATP binding"/>
    <property type="evidence" value="ECO:0007669"/>
    <property type="project" value="UniProtKB-KW"/>
</dbReference>
<dbReference type="SUPFAM" id="SSF54495">
    <property type="entry name" value="UBC-like"/>
    <property type="match status" value="1"/>
</dbReference>
<dbReference type="InterPro" id="IPR016135">
    <property type="entry name" value="UBQ-conjugating_enzyme/RWD"/>
</dbReference>
<reference evidence="8" key="1">
    <citation type="submission" date="2020-12" db="EMBL/GenBank/DDBJ databases">
        <title>Metabolic potential, ecology and presence of endohyphal bacteria is reflected in genomic diversity of Mucoromycotina.</title>
        <authorList>
            <person name="Muszewska A."/>
            <person name="Okrasinska A."/>
            <person name="Steczkiewicz K."/>
            <person name="Drgas O."/>
            <person name="Orlowska M."/>
            <person name="Perlinska-Lenart U."/>
            <person name="Aleksandrzak-Piekarczyk T."/>
            <person name="Szatraj K."/>
            <person name="Zielenkiewicz U."/>
            <person name="Pilsyk S."/>
            <person name="Malc E."/>
            <person name="Mieczkowski P."/>
            <person name="Kruszewska J.S."/>
            <person name="Biernat P."/>
            <person name="Pawlowska J."/>
        </authorList>
    </citation>
    <scope>NUCLEOTIDE SEQUENCE</scope>
    <source>
        <strain evidence="8">CBS 226.32</strain>
    </source>
</reference>
<dbReference type="Proteomes" id="UP000650833">
    <property type="component" value="Unassembled WGS sequence"/>
</dbReference>
<dbReference type="InterPro" id="IPR050113">
    <property type="entry name" value="Ub_conjugating_enzyme"/>
</dbReference>
<dbReference type="AlphaFoldDB" id="A0A8H7QFP0"/>
<proteinExistence type="predicted"/>
<dbReference type="Gene3D" id="3.10.110.10">
    <property type="entry name" value="Ubiquitin Conjugating Enzyme"/>
    <property type="match status" value="1"/>
</dbReference>
<evidence type="ECO:0000256" key="1">
    <source>
        <dbReference type="ARBA" id="ARBA00012486"/>
    </source>
</evidence>
<keyword evidence="9" id="KW-1185">Reference proteome</keyword>
<dbReference type="CDD" id="cd23805">
    <property type="entry name" value="UBCc_UBE2T"/>
    <property type="match status" value="1"/>
</dbReference>
<dbReference type="SMART" id="SM00212">
    <property type="entry name" value="UBCc"/>
    <property type="match status" value="1"/>
</dbReference>
<dbReference type="FunFam" id="3.10.110.10:FF:000041">
    <property type="entry name" value="Ubiquitin-conjugating enzyme E2 T"/>
    <property type="match status" value="1"/>
</dbReference>
<gene>
    <name evidence="8" type="ORF">INT46_002950</name>
</gene>
<dbReference type="OrthoDB" id="9978460at2759"/>
<evidence type="ECO:0000256" key="6">
    <source>
        <dbReference type="SAM" id="MobiDB-lite"/>
    </source>
</evidence>
<protein>
    <recommendedName>
        <fullName evidence="1">E2 ubiquitin-conjugating enzyme</fullName>
        <ecNumber evidence="1">2.3.2.23</ecNumber>
    </recommendedName>
</protein>
<evidence type="ECO:0000256" key="5">
    <source>
        <dbReference type="ARBA" id="ARBA00022840"/>
    </source>
</evidence>
<feature type="domain" description="UBC core" evidence="7">
    <location>
        <begin position="5"/>
        <end position="155"/>
    </location>
</feature>
<dbReference type="Pfam" id="PF00179">
    <property type="entry name" value="UQ_con"/>
    <property type="match status" value="1"/>
</dbReference>
<dbReference type="PANTHER" id="PTHR24067">
    <property type="entry name" value="UBIQUITIN-CONJUGATING ENZYME E2"/>
    <property type="match status" value="1"/>
</dbReference>
<dbReference type="GO" id="GO:0061631">
    <property type="term" value="F:ubiquitin conjugating enzyme activity"/>
    <property type="evidence" value="ECO:0007669"/>
    <property type="project" value="UniProtKB-EC"/>
</dbReference>
<feature type="compositionally biased region" description="Low complexity" evidence="6">
    <location>
        <begin position="204"/>
        <end position="233"/>
    </location>
</feature>
<keyword evidence="3" id="KW-0547">Nucleotide-binding</keyword>
<accession>A0A8H7QFP0</accession>
<sequence>MSTQILNNRLKKEIMVLDRDPPPGVSCYPKEDNLTKLEAYIKGPPDTPYERGLFKLDIQIPNNYPFDPPQIRFVTRIYHPNIDDAGRICADILKKGDKGSWKPALNLRTTLLLLTQLLANPNPDDPLDAEIAREYQIDRPTFNQKALEFTLKYANEETVMSSSHDQVIQNYFREEKEVKDVVKIEEKNDETEETIIKTKPKLSLSLSKKKNTPNSSQSTSSQSSESTHSSFTKININENLLSSKRKDPKQSNLVKKLTPEVPETFIKKPKISKEKEIKKLETERPSVDFAKKESESIDDLNEKINKKSLKKESHADVTKDIPKPINEKLNPESIIESKHFAKAIPVSKQKSVKEVQVNVLKQTLNSNAQQQQQQQNQKRPLNEVIILSDDEDDGVLHSFQLSKKLKRTKLSLSRQRK</sequence>
<keyword evidence="4" id="KW-0833">Ubl conjugation pathway</keyword>
<evidence type="ECO:0000259" key="7">
    <source>
        <dbReference type="PROSITE" id="PS50127"/>
    </source>
</evidence>
<evidence type="ECO:0000313" key="8">
    <source>
        <dbReference type="EMBL" id="KAG2191613.1"/>
    </source>
</evidence>
<evidence type="ECO:0000256" key="3">
    <source>
        <dbReference type="ARBA" id="ARBA00022741"/>
    </source>
</evidence>
<comment type="caution">
    <text evidence="8">The sequence shown here is derived from an EMBL/GenBank/DDBJ whole genome shotgun (WGS) entry which is preliminary data.</text>
</comment>
<dbReference type="PROSITE" id="PS50127">
    <property type="entry name" value="UBC_2"/>
    <property type="match status" value="1"/>
</dbReference>
<dbReference type="EC" id="2.3.2.23" evidence="1"/>
<organism evidence="8 9">
    <name type="scientific">Mucor plumbeus</name>
    <dbReference type="NCBI Taxonomy" id="97098"/>
    <lineage>
        <taxon>Eukaryota</taxon>
        <taxon>Fungi</taxon>
        <taxon>Fungi incertae sedis</taxon>
        <taxon>Mucoromycota</taxon>
        <taxon>Mucoromycotina</taxon>
        <taxon>Mucoromycetes</taxon>
        <taxon>Mucorales</taxon>
        <taxon>Mucorineae</taxon>
        <taxon>Mucoraceae</taxon>
        <taxon>Mucor</taxon>
    </lineage>
</organism>
<feature type="region of interest" description="Disordered" evidence="6">
    <location>
        <begin position="204"/>
        <end position="256"/>
    </location>
</feature>
<keyword evidence="5" id="KW-0067">ATP-binding</keyword>
<dbReference type="EMBL" id="JAEPRC010000805">
    <property type="protein sequence ID" value="KAG2191613.1"/>
    <property type="molecule type" value="Genomic_DNA"/>
</dbReference>
<evidence type="ECO:0000256" key="4">
    <source>
        <dbReference type="ARBA" id="ARBA00022786"/>
    </source>
</evidence>
<name>A0A8H7QFP0_9FUNG</name>
<keyword evidence="2" id="KW-0808">Transferase</keyword>
<evidence type="ECO:0000256" key="2">
    <source>
        <dbReference type="ARBA" id="ARBA00022679"/>
    </source>
</evidence>
<evidence type="ECO:0000313" key="9">
    <source>
        <dbReference type="Proteomes" id="UP000650833"/>
    </source>
</evidence>
<dbReference type="InterPro" id="IPR000608">
    <property type="entry name" value="UBC"/>
</dbReference>